<dbReference type="GeneID" id="73292271"/>
<organism evidence="1 2">
    <name type="scientific">Natronosalvus rutilus</name>
    <dbReference type="NCBI Taxonomy" id="2953753"/>
    <lineage>
        <taxon>Archaea</taxon>
        <taxon>Methanobacteriati</taxon>
        <taxon>Methanobacteriota</taxon>
        <taxon>Stenosarchaea group</taxon>
        <taxon>Halobacteria</taxon>
        <taxon>Halobacteriales</taxon>
        <taxon>Natrialbaceae</taxon>
        <taxon>Natronosalvus</taxon>
    </lineage>
</organism>
<keyword evidence="2" id="KW-1185">Reference proteome</keyword>
<dbReference type="KEGG" id="sawl:NGM29_19455"/>
<gene>
    <name evidence="1" type="ORF">NGM29_19455</name>
</gene>
<dbReference type="Proteomes" id="UP001056855">
    <property type="component" value="Plasmid unnamed1"/>
</dbReference>
<evidence type="ECO:0000313" key="2">
    <source>
        <dbReference type="Proteomes" id="UP001056855"/>
    </source>
</evidence>
<geneLocation type="plasmid" evidence="1 2">
    <name>unnamed1</name>
</geneLocation>
<sequence>MPISELERQLEAYYEQHRNQQLASRLEDAVQTMRKTVLLGARFEELSGGKKSNIEGFSPSDETVQKVEQVKTAWESNQFDRTEDKLTGLTEALDEEEQRIRGEIQGVKHKLSSHLKGLNSLNQRTNRIPPDRIRIIEEEIEDLDEVSYQTDKQFSEQEQSIRKQVRQNVVIELENIENKLMEPFRGSGAEEHVRSLISGGSVQLSSLSDKEIDELQGSLGAHLSLQLRGE</sequence>
<protein>
    <submittedName>
        <fullName evidence="1">Uncharacterized protein</fullName>
    </submittedName>
</protein>
<name>A0A9E7NEI8_9EURY</name>
<dbReference type="RefSeq" id="WP_254160763.1">
    <property type="nucleotide sequence ID" value="NZ_CP100356.1"/>
</dbReference>
<dbReference type="EMBL" id="CP100356">
    <property type="protein sequence ID" value="UTF55583.1"/>
    <property type="molecule type" value="Genomic_DNA"/>
</dbReference>
<dbReference type="AlphaFoldDB" id="A0A9E7NEI8"/>
<reference evidence="1" key="1">
    <citation type="submission" date="2022-06" db="EMBL/GenBank/DDBJ databases">
        <title>Diverse halophilic archaea isolated from saline environments.</title>
        <authorList>
            <person name="Cui H.-L."/>
        </authorList>
    </citation>
    <scope>NUCLEOTIDE SEQUENCE</scope>
    <source>
        <strain evidence="1">WLHS1</strain>
        <plasmid evidence="1">unnamed1</plasmid>
    </source>
</reference>
<keyword evidence="1" id="KW-0614">Plasmid</keyword>
<evidence type="ECO:0000313" key="1">
    <source>
        <dbReference type="EMBL" id="UTF55583.1"/>
    </source>
</evidence>
<proteinExistence type="predicted"/>
<accession>A0A9E7NEI8</accession>